<feature type="domain" description="Chalcone/stilbene synthase N-terminal" evidence="3">
    <location>
        <begin position="4"/>
        <end position="214"/>
    </location>
</feature>
<dbReference type="CDD" id="cd00831">
    <property type="entry name" value="CHS_like"/>
    <property type="match status" value="1"/>
</dbReference>
<dbReference type="EMBL" id="BMFD01000001">
    <property type="protein sequence ID" value="GGC28653.1"/>
    <property type="molecule type" value="Genomic_DNA"/>
</dbReference>
<dbReference type="PANTHER" id="PTHR11877:SF46">
    <property type="entry name" value="TYPE III POLYKETIDE SYNTHASE A"/>
    <property type="match status" value="1"/>
</dbReference>
<proteinExistence type="inferred from homology"/>
<gene>
    <name evidence="5" type="ORF">GCM10010993_04550</name>
</gene>
<comment type="similarity">
    <text evidence="1">Belongs to the thiolase-like superfamily. Chalcone/stilbene synthases family.</text>
</comment>
<protein>
    <submittedName>
        <fullName evidence="5">Chalcone synthase</fullName>
    </submittedName>
</protein>
<dbReference type="Pfam" id="PF00195">
    <property type="entry name" value="Chal_sti_synt_N"/>
    <property type="match status" value="1"/>
</dbReference>
<accession>A0ABQ1LRX2</accession>
<dbReference type="RefSeq" id="WP_188439210.1">
    <property type="nucleotide sequence ID" value="NZ_BMFD01000001.1"/>
</dbReference>
<dbReference type="PIRSF" id="PIRSF000451">
    <property type="entry name" value="PKS_III"/>
    <property type="match status" value="1"/>
</dbReference>
<dbReference type="InterPro" id="IPR012328">
    <property type="entry name" value="Chalcone/stilbene_synt_C"/>
</dbReference>
<comment type="caution">
    <text evidence="5">The sequence shown here is derived from an EMBL/GenBank/DDBJ whole genome shotgun (WGS) entry which is preliminary data.</text>
</comment>
<keyword evidence="6" id="KW-1185">Reference proteome</keyword>
<dbReference type="Proteomes" id="UP000635885">
    <property type="component" value="Unassembled WGS sequence"/>
</dbReference>
<dbReference type="InterPro" id="IPR016039">
    <property type="entry name" value="Thiolase-like"/>
</dbReference>
<dbReference type="Pfam" id="PF02797">
    <property type="entry name" value="Chal_sti_synt_C"/>
    <property type="match status" value="1"/>
</dbReference>
<evidence type="ECO:0000259" key="3">
    <source>
        <dbReference type="Pfam" id="PF00195"/>
    </source>
</evidence>
<dbReference type="InterPro" id="IPR011141">
    <property type="entry name" value="Polyketide_synthase_type-III"/>
</dbReference>
<evidence type="ECO:0000256" key="1">
    <source>
        <dbReference type="ARBA" id="ARBA00005531"/>
    </source>
</evidence>
<dbReference type="PANTHER" id="PTHR11877">
    <property type="entry name" value="HYDROXYMETHYLGLUTARYL-COA SYNTHASE"/>
    <property type="match status" value="1"/>
</dbReference>
<dbReference type="SUPFAM" id="SSF53901">
    <property type="entry name" value="Thiolase-like"/>
    <property type="match status" value="2"/>
</dbReference>
<organism evidence="5 6">
    <name type="scientific">Belliella aquatica</name>
    <dbReference type="NCBI Taxonomy" id="1323734"/>
    <lineage>
        <taxon>Bacteria</taxon>
        <taxon>Pseudomonadati</taxon>
        <taxon>Bacteroidota</taxon>
        <taxon>Cytophagia</taxon>
        <taxon>Cytophagales</taxon>
        <taxon>Cyclobacteriaceae</taxon>
        <taxon>Belliella</taxon>
    </lineage>
</organism>
<reference evidence="6" key="1">
    <citation type="journal article" date="2019" name="Int. J. Syst. Evol. Microbiol.">
        <title>The Global Catalogue of Microorganisms (GCM) 10K type strain sequencing project: providing services to taxonomists for standard genome sequencing and annotation.</title>
        <authorList>
            <consortium name="The Broad Institute Genomics Platform"/>
            <consortium name="The Broad Institute Genome Sequencing Center for Infectious Disease"/>
            <person name="Wu L."/>
            <person name="Ma J."/>
        </authorList>
    </citation>
    <scope>NUCLEOTIDE SEQUENCE [LARGE SCALE GENOMIC DNA]</scope>
    <source>
        <strain evidence="6">CGMCC 1.12479</strain>
    </source>
</reference>
<feature type="domain" description="Chalcone/stilbene synthase C-terminal" evidence="4">
    <location>
        <begin position="227"/>
        <end position="357"/>
    </location>
</feature>
<sequence length="358" mass="40284">MDNYILSIGTANPGSPIPQEQISLFMQLAHQLDERESRKLNFIYRQSGIKTRHSVVNDFRHQDPQAFTFFPKNKTLEPFPTTKNRMDLFQQTALAVGKQAIENCLKNTSFKTKDITHFILVSCTGMYAPGLEIDLIHEMGFSPTVERYSIHFMGCYAAFNAIKLADRICDSDEKANVLVLSVELCTIHFQKTYTEDNLIANAIFGDGGAAALISKKGNGLKIKNYGSQIVKEGEADMAWAIGDFGFEMKLSKYVPELLNKGLHTLMHYLEEKHELSTVKHFAIHPGGKQILQKVEEAFEISEEQNHYSHEVLQEKGNMSSATILFVLEKWLNNESKTGNILAMGFGPGLTLETLLLEK</sequence>
<name>A0ABQ1LRX2_9BACT</name>
<evidence type="ECO:0000256" key="2">
    <source>
        <dbReference type="ARBA" id="ARBA00022679"/>
    </source>
</evidence>
<evidence type="ECO:0000259" key="4">
    <source>
        <dbReference type="Pfam" id="PF02797"/>
    </source>
</evidence>
<evidence type="ECO:0000313" key="6">
    <source>
        <dbReference type="Proteomes" id="UP000635885"/>
    </source>
</evidence>
<evidence type="ECO:0000313" key="5">
    <source>
        <dbReference type="EMBL" id="GGC28653.1"/>
    </source>
</evidence>
<dbReference type="Gene3D" id="3.40.47.10">
    <property type="match status" value="2"/>
</dbReference>
<keyword evidence="2" id="KW-0808">Transferase</keyword>
<dbReference type="InterPro" id="IPR001099">
    <property type="entry name" value="Chalcone/stilbene_synt_N"/>
</dbReference>